<feature type="compositionally biased region" description="Basic and acidic residues" evidence="17">
    <location>
        <begin position="1693"/>
        <end position="1718"/>
    </location>
</feature>
<dbReference type="Gene3D" id="3.10.120.10">
    <property type="entry name" value="Cytochrome b5-like heme/steroid binding domain"/>
    <property type="match status" value="1"/>
</dbReference>
<feature type="transmembrane region" description="Helical" evidence="18">
    <location>
        <begin position="1619"/>
        <end position="1642"/>
    </location>
</feature>
<dbReference type="CDD" id="cd04190">
    <property type="entry name" value="Chitin_synth_C"/>
    <property type="match status" value="1"/>
</dbReference>
<evidence type="ECO:0000256" key="18">
    <source>
        <dbReference type="SAM" id="Phobius"/>
    </source>
</evidence>
<dbReference type="STRING" id="1314781.A0A165BD94"/>
<evidence type="ECO:0000256" key="7">
    <source>
        <dbReference type="ARBA" id="ARBA00022741"/>
    </source>
</evidence>
<dbReference type="PANTHER" id="PTHR22914">
    <property type="entry name" value="CHITIN SYNTHASE"/>
    <property type="match status" value="1"/>
</dbReference>
<evidence type="ECO:0000256" key="2">
    <source>
        <dbReference type="ARBA" id="ARBA00012543"/>
    </source>
</evidence>
<dbReference type="Gene3D" id="1.10.10.60">
    <property type="entry name" value="Homeodomain-like"/>
    <property type="match status" value="1"/>
</dbReference>
<evidence type="ECO:0000256" key="15">
    <source>
        <dbReference type="ARBA" id="ARBA00048014"/>
    </source>
</evidence>
<dbReference type="Gene3D" id="1.20.120.720">
    <property type="entry name" value="Myosin VI head, motor domain, U50 subdomain"/>
    <property type="match status" value="1"/>
</dbReference>
<evidence type="ECO:0000256" key="8">
    <source>
        <dbReference type="ARBA" id="ARBA00022840"/>
    </source>
</evidence>
<dbReference type="Proteomes" id="UP000077266">
    <property type="component" value="Unassembled WGS sequence"/>
</dbReference>
<keyword evidence="14 16" id="KW-0009">Actin-binding</keyword>
<feature type="domain" description="DEK-C" evidence="21">
    <location>
        <begin position="1899"/>
        <end position="1955"/>
    </location>
</feature>
<evidence type="ECO:0000259" key="21">
    <source>
        <dbReference type="PROSITE" id="PS51998"/>
    </source>
</evidence>
<dbReference type="OrthoDB" id="370884at2759"/>
<dbReference type="GO" id="GO:0005524">
    <property type="term" value="F:ATP binding"/>
    <property type="evidence" value="ECO:0007669"/>
    <property type="project" value="UniProtKB-UniRule"/>
</dbReference>
<evidence type="ECO:0000256" key="13">
    <source>
        <dbReference type="ARBA" id="ARBA00023180"/>
    </source>
</evidence>
<evidence type="ECO:0000259" key="19">
    <source>
        <dbReference type="PROSITE" id="PS50255"/>
    </source>
</evidence>
<evidence type="ECO:0000256" key="3">
    <source>
        <dbReference type="ARBA" id="ARBA00022475"/>
    </source>
</evidence>
<dbReference type="GO" id="GO:0016459">
    <property type="term" value="C:myosin complex"/>
    <property type="evidence" value="ECO:0007669"/>
    <property type="project" value="UniProtKB-KW"/>
</dbReference>
<sequence>MAQNVGDLVELVASTGSTTVYPSDDQLVQTLQTRFRADLPYTRLGHSTLVAVNPMKHLANLNDESAKEYEERSYRDTSLAPNTLPPHPYDHAARVYLLMRRTQQSQSVVFRGITGAGKSFTARLLTNQLLRLSSHSKKDARVAEQVKALDVVLNSFGAAKTFASPSASRHGRWTELHFNDRGRISGAQALTWGLDKSRLVRLQYEERTFHVFYQFLAGATPDERDRFNLEDPSEYALLASSGCYRLPGGPFSDDAAAMEELRGAFRTLGFKPKHVHAIQSVLVAVLLLGNLQFADPPALDEPARVANLPVLDAICHLLGVAPDDLAQALTTRTSYVKREAYNVFLDAERSRAQRDRLAMDLYAILFAFVTELANHKTEPAAEQRFTQVVLLDQPGFQTRAASSSATLVQQHGQNGFDEFAIHFCDELVQAHVFARVFDEQAPEAAQMARDGISVPSVVTVDNAACVELLRGVRERGLVKPNGVVGAISRSSTAFRQGKSSSSSVGGGDELVQDLVGAFGTHSSFVTSPLLNQHDAKTPMFGINHYAGSCAYDARNFVERDADVLDPALVSLLRASGEPFIAKLFSGPGLAAESHPKDPTTVTQAQVVSRPIRAPLPFEGADGDENGYAELDPSKVYSVGTQLNTAVSELLGTLDATRMWTILCIRPNDSGAPNSFDKRRVRSQIRSHLLPDWVKRRSRGGDWSLRSTMDEFRARYGRTPGEYGWREGVEYAKGNDGVVWMSYGAWKSVEDALRAMEKDVKAGADVTPSEYDAGTDAQTHDYPMPEAPLSTEDLMRGIQPGGYGGGGLAVSSPALDGASWRSPSDFESKERLEPDRDEMDDMKVKEVQNTVEEVPTSRVRRWWVAFVWLNTWWIPSWCLSRVGRMKRPDVQMAWREKVTICILIFLSCAVVIFYIIFFGRLLCPNFDKGWSINEVNQHTGDDDFWVAVQGEVYDITNFWRSDHSDNRAMPVNQAMMKELAGQDLTVYFPIPLTRSCLDLVNNPLVTVQTSNLSDFLVPTALHTSGPLQGNSPTKLQDIDWYTKYFLPKMRNFHKGPLLVERKKVFQVATVDDGSARQWAILDGNIYDLTDYFYTMDLHQADKDYAYLNGNITDLWKQQPGQDVSKALRQVLEQNNISDLEFQKQMFCMRNNFYVGGVDFRKSARCQVQNYFLLVAAGIIMATILVKFLAALQLGGKRNPELQDKFIICQVPCYTEGEDSLRRTIDSLAALKYDDKRKLMFLICDGNIIGSGNDRPTPRIALDILGVDPSLDPEPLLFRSIGEGSKQLNYGKVYSGLYEFEGHVVPYVVVVKVGKPSERSRPGNRGKRDSQVLMMHYLNRVHFDAPMNPLELEIYHQMRNVIGIDPAFYEYIFMVDADTLVTPDSLNRMVACTSDDQSIVGICGETRLFNEEGSWWTMIQVYEYYISHHLAKAFESLFGSVTCLPGCFSMYRIRTADKGRPLIISNRVIDDYSECHVDTLHKKNLLSLGEDRYLTTIMMKHFPTFKMKFTPDALAHTVAPDRFSVLLSQRRRWINSTIHNLVELVFLPELCGFCLFSMRFVVFLDLLGTIILPATTVYLIYLIVTVSTGKAPIPIISLAMIAAVYGLQAIIFILKREFMLVGWMIIYILAYPIYSFFLPVYSFWCMDDFSWGNTRVVVGEGSNKKVVVADDEKFDESMIPLKKFSEYEAEAWETGSHHSHESRQSGRTSDTRSRSQDPYRKPRSQSRAQSHMSLNQASQSGDYYRDTNLTFNNSSNPNLRVPGSQSQRNTMMNPPQLQTNFGPGGFGSRPGSAMGNTPGSAGLLGMGLPAGSTTSLSMPFMSPFAGGPPSVHGSDYGGGMPSAGAFASPMSYGVPSIYGMPATAMNPFGARPLSTFSLATTVNPFAASAGGGTVAPSMNPTPSDDELVTALRSYLATQDLMSVTKKTTREALAARFPKADLTTRKDFINESIDRILSES</sequence>
<dbReference type="InterPro" id="IPR036961">
    <property type="entry name" value="Kinesin_motor_dom_sf"/>
</dbReference>
<dbReference type="InterPro" id="IPR036400">
    <property type="entry name" value="Cyt_B5-like_heme/steroid_sf"/>
</dbReference>
<evidence type="ECO:0000256" key="1">
    <source>
        <dbReference type="ARBA" id="ARBA00004651"/>
    </source>
</evidence>
<keyword evidence="3" id="KW-1003">Cell membrane</keyword>
<dbReference type="InterPro" id="IPR001199">
    <property type="entry name" value="Cyt_B5-like_heme/steroid-bd"/>
</dbReference>
<keyword evidence="7 16" id="KW-0547">Nucleotide-binding</keyword>
<dbReference type="InterPro" id="IPR029044">
    <property type="entry name" value="Nucleotide-diphossugar_trans"/>
</dbReference>
<dbReference type="PROSITE" id="PS50255">
    <property type="entry name" value="CYTOCHROME_B5_2"/>
    <property type="match status" value="1"/>
</dbReference>
<dbReference type="SUPFAM" id="SSF52540">
    <property type="entry name" value="P-loop containing nucleoside triphosphate hydrolases"/>
    <property type="match status" value="1"/>
</dbReference>
<comment type="catalytic activity">
    <reaction evidence="15">
        <text>[(1-&gt;4)-N-acetyl-beta-D-glucosaminyl](n) + UDP-N-acetyl-alpha-D-glucosamine = [(1-&gt;4)-N-acetyl-beta-D-glucosaminyl](n+1) + UDP + H(+)</text>
        <dbReference type="Rhea" id="RHEA:16637"/>
        <dbReference type="Rhea" id="RHEA-COMP:9593"/>
        <dbReference type="Rhea" id="RHEA-COMP:9595"/>
        <dbReference type="ChEBI" id="CHEBI:15378"/>
        <dbReference type="ChEBI" id="CHEBI:17029"/>
        <dbReference type="ChEBI" id="CHEBI:57705"/>
        <dbReference type="ChEBI" id="CHEBI:58223"/>
        <dbReference type="EC" id="2.4.1.16"/>
    </reaction>
</comment>
<keyword evidence="23" id="KW-1185">Reference proteome</keyword>
<dbReference type="GO" id="GO:0030428">
    <property type="term" value="C:cell septum"/>
    <property type="evidence" value="ECO:0007669"/>
    <property type="project" value="TreeGrafter"/>
</dbReference>
<evidence type="ECO:0000256" key="6">
    <source>
        <dbReference type="ARBA" id="ARBA00022692"/>
    </source>
</evidence>
<dbReference type="Pfam" id="PF00173">
    <property type="entry name" value="Cyt-b5"/>
    <property type="match status" value="1"/>
</dbReference>
<dbReference type="SUPFAM" id="SSF53448">
    <property type="entry name" value="Nucleotide-diphospho-sugar transferases"/>
    <property type="match status" value="1"/>
</dbReference>
<dbReference type="InterPro" id="IPR001609">
    <property type="entry name" value="Myosin_head_motor_dom-like"/>
</dbReference>
<dbReference type="Gene3D" id="3.90.550.10">
    <property type="entry name" value="Spore Coat Polysaccharide Biosynthesis Protein SpsA, Chain A"/>
    <property type="match status" value="1"/>
</dbReference>
<feature type="domain" description="Cytochrome b5 heme-binding" evidence="19">
    <location>
        <begin position="926"/>
        <end position="987"/>
    </location>
</feature>
<comment type="similarity">
    <text evidence="16">Belongs to the TRAFAC class myosin-kinesin ATPase superfamily. Myosin family.</text>
</comment>
<evidence type="ECO:0000256" key="5">
    <source>
        <dbReference type="ARBA" id="ARBA00022679"/>
    </source>
</evidence>
<comment type="subcellular location">
    <subcellularLocation>
        <location evidence="1">Cell membrane</location>
        <topology evidence="1">Multi-pass membrane protein</topology>
    </subcellularLocation>
</comment>
<evidence type="ECO:0000313" key="22">
    <source>
        <dbReference type="EMBL" id="KZV80372.1"/>
    </source>
</evidence>
<keyword evidence="12 16" id="KW-0505">Motor protein</keyword>
<evidence type="ECO:0000313" key="23">
    <source>
        <dbReference type="Proteomes" id="UP000077266"/>
    </source>
</evidence>
<keyword evidence="11 18" id="KW-0472">Membrane</keyword>
<evidence type="ECO:0000256" key="14">
    <source>
        <dbReference type="ARBA" id="ARBA00023203"/>
    </source>
</evidence>
<dbReference type="Pfam" id="PF08766">
    <property type="entry name" value="DEK_C"/>
    <property type="match status" value="1"/>
</dbReference>
<dbReference type="Gene3D" id="3.40.850.10">
    <property type="entry name" value="Kinesin motor domain"/>
    <property type="match status" value="1"/>
</dbReference>
<evidence type="ECO:0000256" key="17">
    <source>
        <dbReference type="SAM" id="MobiDB-lite"/>
    </source>
</evidence>
<keyword evidence="10 16" id="KW-0518">Myosin</keyword>
<evidence type="ECO:0000259" key="20">
    <source>
        <dbReference type="PROSITE" id="PS51456"/>
    </source>
</evidence>
<feature type="region of interest" description="Actin-binding" evidence="16">
    <location>
        <begin position="646"/>
        <end position="668"/>
    </location>
</feature>
<keyword evidence="13" id="KW-0325">Glycoprotein</keyword>
<protein>
    <recommendedName>
        <fullName evidence="2">chitin synthase</fullName>
        <ecNumber evidence="2">2.4.1.16</ecNumber>
    </recommendedName>
</protein>
<dbReference type="InterPro" id="IPR036037">
    <property type="entry name" value="MYSc_Myo17"/>
</dbReference>
<keyword evidence="6 18" id="KW-0812">Transmembrane</keyword>
<evidence type="ECO:0000256" key="4">
    <source>
        <dbReference type="ARBA" id="ARBA00022676"/>
    </source>
</evidence>
<dbReference type="PROSITE" id="PS51456">
    <property type="entry name" value="MYOSIN_MOTOR"/>
    <property type="match status" value="1"/>
</dbReference>
<feature type="transmembrane region" description="Helical" evidence="18">
    <location>
        <begin position="899"/>
        <end position="921"/>
    </location>
</feature>
<dbReference type="SMART" id="SM01117">
    <property type="entry name" value="Cyt-b5"/>
    <property type="match status" value="2"/>
</dbReference>
<evidence type="ECO:0000256" key="12">
    <source>
        <dbReference type="ARBA" id="ARBA00023175"/>
    </source>
</evidence>
<dbReference type="PROSITE" id="PS51998">
    <property type="entry name" value="DEK_C"/>
    <property type="match status" value="1"/>
</dbReference>
<dbReference type="Gene3D" id="1.20.58.530">
    <property type="match status" value="1"/>
</dbReference>
<feature type="binding site" evidence="16">
    <location>
        <begin position="112"/>
        <end position="119"/>
    </location>
    <ligand>
        <name>ATP</name>
        <dbReference type="ChEBI" id="CHEBI:30616"/>
    </ligand>
</feature>
<dbReference type="GO" id="GO:0004100">
    <property type="term" value="F:chitin synthase activity"/>
    <property type="evidence" value="ECO:0007669"/>
    <property type="project" value="UniProtKB-EC"/>
</dbReference>
<dbReference type="GO" id="GO:0031505">
    <property type="term" value="P:fungal-type cell wall organization"/>
    <property type="evidence" value="ECO:0007669"/>
    <property type="project" value="TreeGrafter"/>
</dbReference>
<feature type="region of interest" description="Disordered" evidence="17">
    <location>
        <begin position="1691"/>
        <end position="1798"/>
    </location>
</feature>
<dbReference type="GO" id="GO:0005886">
    <property type="term" value="C:plasma membrane"/>
    <property type="evidence" value="ECO:0007669"/>
    <property type="project" value="UniProtKB-SubCell"/>
</dbReference>
<dbReference type="SMART" id="SM00242">
    <property type="entry name" value="MYSc"/>
    <property type="match status" value="1"/>
</dbReference>
<keyword evidence="4" id="KW-0328">Glycosyltransferase</keyword>
<dbReference type="Pfam" id="PF03142">
    <property type="entry name" value="Chitin_synth_2"/>
    <property type="match status" value="1"/>
</dbReference>
<evidence type="ECO:0000256" key="11">
    <source>
        <dbReference type="ARBA" id="ARBA00023136"/>
    </source>
</evidence>
<evidence type="ECO:0000256" key="10">
    <source>
        <dbReference type="ARBA" id="ARBA00023123"/>
    </source>
</evidence>
<feature type="transmembrane region" description="Helical" evidence="18">
    <location>
        <begin position="1591"/>
        <end position="1612"/>
    </location>
</feature>
<feature type="compositionally biased region" description="Polar residues" evidence="17">
    <location>
        <begin position="1723"/>
        <end position="1778"/>
    </location>
</feature>
<dbReference type="GO" id="GO:0003779">
    <property type="term" value="F:actin binding"/>
    <property type="evidence" value="ECO:0007669"/>
    <property type="project" value="UniProtKB-KW"/>
</dbReference>
<feature type="transmembrane region" description="Helical" evidence="18">
    <location>
        <begin position="1169"/>
        <end position="1190"/>
    </location>
</feature>
<reference evidence="22 23" key="1">
    <citation type="journal article" date="2016" name="Mol. Biol. Evol.">
        <title>Comparative Genomics of Early-Diverging Mushroom-Forming Fungi Provides Insights into the Origins of Lignocellulose Decay Capabilities.</title>
        <authorList>
            <person name="Nagy L.G."/>
            <person name="Riley R."/>
            <person name="Tritt A."/>
            <person name="Adam C."/>
            <person name="Daum C."/>
            <person name="Floudas D."/>
            <person name="Sun H."/>
            <person name="Yadav J.S."/>
            <person name="Pangilinan J."/>
            <person name="Larsson K.H."/>
            <person name="Matsuura K."/>
            <person name="Barry K."/>
            <person name="Labutti K."/>
            <person name="Kuo R."/>
            <person name="Ohm R.A."/>
            <person name="Bhattacharya S.S."/>
            <person name="Shirouzu T."/>
            <person name="Yoshinaga Y."/>
            <person name="Martin F.M."/>
            <person name="Grigoriev I.V."/>
            <person name="Hibbett D.S."/>
        </authorList>
    </citation>
    <scope>NUCLEOTIDE SEQUENCE [LARGE SCALE GENOMIC DNA]</scope>
    <source>
        <strain evidence="22 23">HHB12029</strain>
    </source>
</reference>
<gene>
    <name evidence="22" type="ORF">EXIGLDRAFT_781060</name>
</gene>
<dbReference type="InterPro" id="IPR027417">
    <property type="entry name" value="P-loop_NTPase"/>
</dbReference>
<keyword evidence="8 16" id="KW-0067">ATP-binding</keyword>
<feature type="transmembrane region" description="Helical" evidence="18">
    <location>
        <begin position="1558"/>
        <end position="1579"/>
    </location>
</feature>
<name>A0A165BD94_EXIGL</name>
<dbReference type="CDD" id="cd14879">
    <property type="entry name" value="MYSc_Myo17"/>
    <property type="match status" value="1"/>
</dbReference>
<dbReference type="EC" id="2.4.1.16" evidence="2"/>
<dbReference type="Gene3D" id="1.10.10.820">
    <property type="match status" value="1"/>
</dbReference>
<dbReference type="EMBL" id="KV426490">
    <property type="protein sequence ID" value="KZV80372.1"/>
    <property type="molecule type" value="Genomic_DNA"/>
</dbReference>
<feature type="region of interest" description="Disordered" evidence="17">
    <location>
        <begin position="815"/>
        <end position="834"/>
    </location>
</feature>
<proteinExistence type="inferred from homology"/>
<keyword evidence="5 22" id="KW-0808">Transferase</keyword>
<feature type="domain" description="Myosin motor" evidence="20">
    <location>
        <begin position="11"/>
        <end position="686"/>
    </location>
</feature>
<dbReference type="PRINTS" id="PR00193">
    <property type="entry name" value="MYOSINHEAVY"/>
</dbReference>
<dbReference type="Pfam" id="PF00063">
    <property type="entry name" value="Myosin_head"/>
    <property type="match status" value="1"/>
</dbReference>
<dbReference type="GO" id="GO:0003774">
    <property type="term" value="F:cytoskeletal motor activity"/>
    <property type="evidence" value="ECO:0007669"/>
    <property type="project" value="UniProtKB-UniRule"/>
</dbReference>
<dbReference type="GO" id="GO:0006031">
    <property type="term" value="P:chitin biosynthetic process"/>
    <property type="evidence" value="ECO:0007669"/>
    <property type="project" value="TreeGrafter"/>
</dbReference>
<dbReference type="InterPro" id="IPR004835">
    <property type="entry name" value="Chitin_synth"/>
</dbReference>
<evidence type="ECO:0000256" key="16">
    <source>
        <dbReference type="PROSITE-ProRule" id="PRU00782"/>
    </source>
</evidence>
<dbReference type="InterPro" id="IPR014876">
    <property type="entry name" value="DEK_C"/>
</dbReference>
<feature type="compositionally biased region" description="Basic and acidic residues" evidence="17">
    <location>
        <begin position="823"/>
        <end position="833"/>
    </location>
</feature>
<dbReference type="InParanoid" id="A0A165BD94"/>
<dbReference type="PANTHER" id="PTHR22914:SF13">
    <property type="entry name" value="CHITIN SYNTHASE"/>
    <property type="match status" value="1"/>
</dbReference>
<keyword evidence="9 18" id="KW-1133">Transmembrane helix</keyword>
<dbReference type="SUPFAM" id="SSF109715">
    <property type="entry name" value="DEK C-terminal domain"/>
    <property type="match status" value="1"/>
</dbReference>
<evidence type="ECO:0000256" key="9">
    <source>
        <dbReference type="ARBA" id="ARBA00022989"/>
    </source>
</evidence>
<accession>A0A165BD94</accession>
<dbReference type="SUPFAM" id="SSF55856">
    <property type="entry name" value="Cytochrome b5-like heme/steroid binding domain"/>
    <property type="match status" value="1"/>
</dbReference>
<organism evidence="22 23">
    <name type="scientific">Exidia glandulosa HHB12029</name>
    <dbReference type="NCBI Taxonomy" id="1314781"/>
    <lineage>
        <taxon>Eukaryota</taxon>
        <taxon>Fungi</taxon>
        <taxon>Dikarya</taxon>
        <taxon>Basidiomycota</taxon>
        <taxon>Agaricomycotina</taxon>
        <taxon>Agaricomycetes</taxon>
        <taxon>Auriculariales</taxon>
        <taxon>Exidiaceae</taxon>
        <taxon>Exidia</taxon>
    </lineage>
</organism>